<dbReference type="OrthoDB" id="153510at2"/>
<dbReference type="Pfam" id="PF10099">
    <property type="entry name" value="RskA_C"/>
    <property type="match status" value="1"/>
</dbReference>
<accession>A0A367Y248</accession>
<dbReference type="AlphaFoldDB" id="A0A367Y248"/>
<reference evidence="3 4" key="1">
    <citation type="submission" date="2018-07" db="EMBL/GenBank/DDBJ databases">
        <title>Microbacterium endoborsara sp. nov., a novel actinobacterium isolated from Borszczowia aralocaspica.</title>
        <authorList>
            <person name="An D."/>
        </authorList>
    </citation>
    <scope>NUCLEOTIDE SEQUENCE [LARGE SCALE GENOMIC DNA]</scope>
    <source>
        <strain evidence="3 4">C1.15228</strain>
    </source>
</reference>
<comment type="caution">
    <text evidence="3">The sequence shown here is derived from an EMBL/GenBank/DDBJ whole genome shotgun (WGS) entry which is preliminary data.</text>
</comment>
<gene>
    <name evidence="3" type="ORF">DTO57_07320</name>
</gene>
<feature type="transmembrane region" description="Helical" evidence="1">
    <location>
        <begin position="86"/>
        <end position="107"/>
    </location>
</feature>
<evidence type="ECO:0000313" key="3">
    <source>
        <dbReference type="EMBL" id="RCK59953.1"/>
    </source>
</evidence>
<organism evidence="3 4">
    <name type="scientific">Microbacterium sorbitolivorans</name>
    <dbReference type="NCBI Taxonomy" id="1867410"/>
    <lineage>
        <taxon>Bacteria</taxon>
        <taxon>Bacillati</taxon>
        <taxon>Actinomycetota</taxon>
        <taxon>Actinomycetes</taxon>
        <taxon>Micrococcales</taxon>
        <taxon>Microbacteriaceae</taxon>
        <taxon>Microbacterium</taxon>
    </lineage>
</organism>
<dbReference type="PANTHER" id="PTHR37461:SF1">
    <property type="entry name" value="ANTI-SIGMA-K FACTOR RSKA"/>
    <property type="match status" value="1"/>
</dbReference>
<evidence type="ECO:0000256" key="1">
    <source>
        <dbReference type="SAM" id="Phobius"/>
    </source>
</evidence>
<protein>
    <recommendedName>
        <fullName evidence="2">Anti-sigma K factor RskA C-terminal domain-containing protein</fullName>
    </recommendedName>
</protein>
<keyword evidence="1" id="KW-1133">Transmembrane helix</keyword>
<feature type="domain" description="Anti-sigma K factor RskA C-terminal" evidence="2">
    <location>
        <begin position="89"/>
        <end position="224"/>
    </location>
</feature>
<proteinExistence type="predicted"/>
<evidence type="ECO:0000259" key="2">
    <source>
        <dbReference type="Pfam" id="PF10099"/>
    </source>
</evidence>
<dbReference type="GO" id="GO:0005886">
    <property type="term" value="C:plasma membrane"/>
    <property type="evidence" value="ECO:0007669"/>
    <property type="project" value="InterPro"/>
</dbReference>
<keyword evidence="1" id="KW-0812">Transmembrane</keyword>
<dbReference type="RefSeq" id="WP_114117567.1">
    <property type="nucleotide sequence ID" value="NZ_BMHU01000003.1"/>
</dbReference>
<name>A0A367Y248_9MICO</name>
<dbReference type="Proteomes" id="UP000253508">
    <property type="component" value="Unassembled WGS sequence"/>
</dbReference>
<keyword evidence="4" id="KW-1185">Reference proteome</keyword>
<evidence type="ECO:0000313" key="4">
    <source>
        <dbReference type="Proteomes" id="UP000253508"/>
    </source>
</evidence>
<keyword evidence="1" id="KW-0472">Membrane</keyword>
<dbReference type="GO" id="GO:0006417">
    <property type="term" value="P:regulation of translation"/>
    <property type="evidence" value="ECO:0007669"/>
    <property type="project" value="TreeGrafter"/>
</dbReference>
<sequence>MMTDEEFEELAAADSVGALSDDERRLLELEAARDPRRAEQLLEARLAAAAFAETVPAVDPPARIRAQLLDAINDEPPARSRRRRPWFVLAAAVAGLAVIGGGFYAVATQFMRPGAVVALDEIESATDAASASADLPSGGEMTLHWSESLGQAVMTAEDLPDLADDEQYEMWFVRAEGPVSAGLVDHDGAHPTALIDVEMQEGDIFAVTVEKTGGSESGAPTSDPLVVIETS</sequence>
<dbReference type="GO" id="GO:0016989">
    <property type="term" value="F:sigma factor antagonist activity"/>
    <property type="evidence" value="ECO:0007669"/>
    <property type="project" value="TreeGrafter"/>
</dbReference>
<dbReference type="EMBL" id="QORO01000002">
    <property type="protein sequence ID" value="RCK59953.1"/>
    <property type="molecule type" value="Genomic_DNA"/>
</dbReference>
<dbReference type="PANTHER" id="PTHR37461">
    <property type="entry name" value="ANTI-SIGMA-K FACTOR RSKA"/>
    <property type="match status" value="1"/>
</dbReference>
<dbReference type="InterPro" id="IPR018764">
    <property type="entry name" value="RskA_C"/>
</dbReference>
<dbReference type="InterPro" id="IPR051474">
    <property type="entry name" value="Anti-sigma-K/W_factor"/>
</dbReference>